<keyword evidence="2" id="KW-1185">Reference proteome</keyword>
<comment type="caution">
    <text evidence="1">The sequence shown here is derived from an EMBL/GenBank/DDBJ whole genome shotgun (WGS) entry which is preliminary data.</text>
</comment>
<evidence type="ECO:0000313" key="2">
    <source>
        <dbReference type="Proteomes" id="UP001589575"/>
    </source>
</evidence>
<gene>
    <name evidence="1" type="ORF">ACFFX0_15570</name>
</gene>
<reference evidence="1 2" key="1">
    <citation type="submission" date="2024-09" db="EMBL/GenBank/DDBJ databases">
        <authorList>
            <person name="Sun Q."/>
            <person name="Mori K."/>
        </authorList>
    </citation>
    <scope>NUCLEOTIDE SEQUENCE [LARGE SCALE GENOMIC DNA]</scope>
    <source>
        <strain evidence="1 2">CCM 7609</strain>
    </source>
</reference>
<dbReference type="Proteomes" id="UP001589575">
    <property type="component" value="Unassembled WGS sequence"/>
</dbReference>
<organism evidence="1 2">
    <name type="scientific">Citricoccus parietis</name>
    <dbReference type="NCBI Taxonomy" id="592307"/>
    <lineage>
        <taxon>Bacteria</taxon>
        <taxon>Bacillati</taxon>
        <taxon>Actinomycetota</taxon>
        <taxon>Actinomycetes</taxon>
        <taxon>Micrococcales</taxon>
        <taxon>Micrococcaceae</taxon>
        <taxon>Citricoccus</taxon>
    </lineage>
</organism>
<name>A0ABV5G0T2_9MICC</name>
<accession>A0ABV5G0T2</accession>
<protein>
    <submittedName>
        <fullName evidence="1">Uncharacterized protein</fullName>
    </submittedName>
</protein>
<proteinExistence type="predicted"/>
<dbReference type="EMBL" id="JBHMFI010000001">
    <property type="protein sequence ID" value="MFB9072537.1"/>
    <property type="molecule type" value="Genomic_DNA"/>
</dbReference>
<evidence type="ECO:0000313" key="1">
    <source>
        <dbReference type="EMBL" id="MFB9072537.1"/>
    </source>
</evidence>
<sequence>MAPTAGRRWFRPGNRRWRSWSQARNSRRRPVAFGAPARPPVVVGESVGMLTDLEGTDGAVECPFTGDPALRPGRGGHGV</sequence>